<gene>
    <name evidence="2" type="ORF">PG994_013991</name>
</gene>
<dbReference type="GeneID" id="92098463"/>
<evidence type="ECO:0000313" key="3">
    <source>
        <dbReference type="Proteomes" id="UP001480595"/>
    </source>
</evidence>
<sequence length="99" mass="10605">MRLNTTTAAIVALAAKVALAENQNETWPDKCKVLQFSNVVSDKLLRLLLFSDVSLGLLIMDSTLNGKISGAVDECTLSPRTGVLKCKKGGNVLSLETNK</sequence>
<evidence type="ECO:0000256" key="1">
    <source>
        <dbReference type="SAM" id="SignalP"/>
    </source>
</evidence>
<accession>A0ABR1T525</accession>
<dbReference type="Proteomes" id="UP001480595">
    <property type="component" value="Unassembled WGS sequence"/>
</dbReference>
<feature type="chain" id="PRO_5045084656" evidence="1">
    <location>
        <begin position="21"/>
        <end position="99"/>
    </location>
</feature>
<dbReference type="RefSeq" id="XP_066708529.1">
    <property type="nucleotide sequence ID" value="XM_066865400.1"/>
</dbReference>
<organism evidence="2 3">
    <name type="scientific">Apiospora phragmitis</name>
    <dbReference type="NCBI Taxonomy" id="2905665"/>
    <lineage>
        <taxon>Eukaryota</taxon>
        <taxon>Fungi</taxon>
        <taxon>Dikarya</taxon>
        <taxon>Ascomycota</taxon>
        <taxon>Pezizomycotina</taxon>
        <taxon>Sordariomycetes</taxon>
        <taxon>Xylariomycetidae</taxon>
        <taxon>Amphisphaeriales</taxon>
        <taxon>Apiosporaceae</taxon>
        <taxon>Apiospora</taxon>
    </lineage>
</organism>
<name>A0ABR1T525_9PEZI</name>
<dbReference type="EMBL" id="JAQQWL010000015">
    <property type="protein sequence ID" value="KAK8040984.1"/>
    <property type="molecule type" value="Genomic_DNA"/>
</dbReference>
<protein>
    <submittedName>
        <fullName evidence="2">Uncharacterized protein</fullName>
    </submittedName>
</protein>
<keyword evidence="1" id="KW-0732">Signal</keyword>
<reference evidence="2 3" key="1">
    <citation type="submission" date="2023-01" db="EMBL/GenBank/DDBJ databases">
        <title>Analysis of 21 Apiospora genomes using comparative genomics revels a genus with tremendous synthesis potential of carbohydrate active enzymes and secondary metabolites.</title>
        <authorList>
            <person name="Sorensen T."/>
        </authorList>
    </citation>
    <scope>NUCLEOTIDE SEQUENCE [LARGE SCALE GENOMIC DNA]</scope>
    <source>
        <strain evidence="2 3">CBS 135458</strain>
    </source>
</reference>
<proteinExistence type="predicted"/>
<feature type="signal peptide" evidence="1">
    <location>
        <begin position="1"/>
        <end position="20"/>
    </location>
</feature>
<comment type="caution">
    <text evidence="2">The sequence shown here is derived from an EMBL/GenBank/DDBJ whole genome shotgun (WGS) entry which is preliminary data.</text>
</comment>
<evidence type="ECO:0000313" key="2">
    <source>
        <dbReference type="EMBL" id="KAK8040984.1"/>
    </source>
</evidence>
<keyword evidence="3" id="KW-1185">Reference proteome</keyword>